<dbReference type="PANTHER" id="PTHR44436">
    <property type="entry name" value="F-BOX/WD REPEAT-CONTAINING PROTEIN 2"/>
    <property type="match status" value="1"/>
</dbReference>
<dbReference type="PROSITE" id="PS50082">
    <property type="entry name" value="WD_REPEATS_2"/>
    <property type="match status" value="2"/>
</dbReference>
<dbReference type="EMBL" id="MK072409">
    <property type="protein sequence ID" value="AYV84510.1"/>
    <property type="molecule type" value="Genomic_DNA"/>
</dbReference>
<dbReference type="InterPro" id="IPR001680">
    <property type="entry name" value="WD40_rpt"/>
</dbReference>
<dbReference type="InterPro" id="IPR020472">
    <property type="entry name" value="WD40_PAC1"/>
</dbReference>
<dbReference type="InterPro" id="IPR019775">
    <property type="entry name" value="WD40_repeat_CS"/>
</dbReference>
<evidence type="ECO:0000256" key="2">
    <source>
        <dbReference type="ARBA" id="ARBA00022737"/>
    </source>
</evidence>
<reference evidence="4" key="1">
    <citation type="submission" date="2018-10" db="EMBL/GenBank/DDBJ databases">
        <title>Hidden diversity of soil giant viruses.</title>
        <authorList>
            <person name="Schulz F."/>
            <person name="Alteio L."/>
            <person name="Goudeau D."/>
            <person name="Ryan E.M."/>
            <person name="Malmstrom R.R."/>
            <person name="Blanchard J."/>
            <person name="Woyke T."/>
        </authorList>
    </citation>
    <scope>NUCLEOTIDE SEQUENCE</scope>
    <source>
        <strain evidence="4">HYV1</strain>
    </source>
</reference>
<dbReference type="InterPro" id="IPR042627">
    <property type="entry name" value="FBXW2"/>
</dbReference>
<dbReference type="PRINTS" id="PR00320">
    <property type="entry name" value="GPROTEINBRPT"/>
</dbReference>
<organism evidence="4">
    <name type="scientific">Hyperionvirus sp</name>
    <dbReference type="NCBI Taxonomy" id="2487770"/>
    <lineage>
        <taxon>Viruses</taxon>
        <taxon>Varidnaviria</taxon>
        <taxon>Bamfordvirae</taxon>
        <taxon>Nucleocytoviricota</taxon>
        <taxon>Megaviricetes</taxon>
        <taxon>Imitervirales</taxon>
        <taxon>Mimiviridae</taxon>
        <taxon>Klosneuvirinae</taxon>
    </lineage>
</organism>
<gene>
    <name evidence="4" type="ORF">Hyperionvirus27_30</name>
</gene>
<evidence type="ECO:0000256" key="1">
    <source>
        <dbReference type="ARBA" id="ARBA00022574"/>
    </source>
</evidence>
<dbReference type="PROSITE" id="PS00678">
    <property type="entry name" value="WD_REPEATS_1"/>
    <property type="match status" value="1"/>
</dbReference>
<proteinExistence type="predicted"/>
<sequence>MAKASALKGKYAKLLSLPGSIVECMLGWLDPLDVCRVGFVCIAWNKHSASDTVWRSCVSSKWSISSGNARRIVNPSSHGGAPNINWRSRYRELVRIARNWKMGNYQKIILHGHSARINSMLCGANILISCSDDNTIRIWDIPTRRCLHILQHGHTERITDFDFDEKELISGSQDGIVRIWSILTGKEEGRFHTTAHRDTSTVSVSGLRITPERIFCGGSQGQIYIWDREKGNLLHSFITPFSSIIASDRPPVECIDVDGNNFVVGVGDHVYLYDLTIHNGEYATSLRLTMHHASVRTVRILTTPPKSIVTLGRTHMQIFSITTGLLRQSFLIRNNGFIPVVIPDIKSQLIFDRFILETPDKDANSSDLSFVRIWRIFGPKIAEADAFKILVSGHSAKCSNVEVLATSDRPDHGITLHDFTIPTPPRKKTSLCHKLKSFFLFFCPKRFSNSPLK</sequence>
<dbReference type="PANTHER" id="PTHR44436:SF1">
    <property type="entry name" value="F-BOX_WD REPEAT-CONTAINING PROTEIN 2"/>
    <property type="match status" value="1"/>
</dbReference>
<dbReference type="InterPro" id="IPR001810">
    <property type="entry name" value="F-box_dom"/>
</dbReference>
<protein>
    <submittedName>
        <fullName evidence="4">F-box/WD repeat-containing protein 7</fullName>
    </submittedName>
</protein>
<dbReference type="SUPFAM" id="SSF81383">
    <property type="entry name" value="F-box domain"/>
    <property type="match status" value="1"/>
</dbReference>
<dbReference type="SUPFAM" id="SSF50978">
    <property type="entry name" value="WD40 repeat-like"/>
    <property type="match status" value="1"/>
</dbReference>
<keyword evidence="2" id="KW-0677">Repeat</keyword>
<dbReference type="SMART" id="SM00320">
    <property type="entry name" value="WD40"/>
    <property type="match status" value="3"/>
</dbReference>
<dbReference type="PROSITE" id="PS50181">
    <property type="entry name" value="FBOX"/>
    <property type="match status" value="1"/>
</dbReference>
<keyword evidence="1" id="KW-0853">WD repeat</keyword>
<dbReference type="InterPro" id="IPR015943">
    <property type="entry name" value="WD40/YVTN_repeat-like_dom_sf"/>
</dbReference>
<dbReference type="InterPro" id="IPR036047">
    <property type="entry name" value="F-box-like_dom_sf"/>
</dbReference>
<accession>A0A3G5ABD4</accession>
<dbReference type="Gene3D" id="2.130.10.10">
    <property type="entry name" value="YVTN repeat-like/Quinoprotein amine dehydrogenase"/>
    <property type="match status" value="1"/>
</dbReference>
<evidence type="ECO:0000259" key="3">
    <source>
        <dbReference type="PROSITE" id="PS50181"/>
    </source>
</evidence>
<feature type="domain" description="F-box" evidence="3">
    <location>
        <begin position="11"/>
        <end position="57"/>
    </location>
</feature>
<dbReference type="InterPro" id="IPR036322">
    <property type="entry name" value="WD40_repeat_dom_sf"/>
</dbReference>
<evidence type="ECO:0000313" key="4">
    <source>
        <dbReference type="EMBL" id="AYV84510.1"/>
    </source>
</evidence>
<dbReference type="PROSITE" id="PS50294">
    <property type="entry name" value="WD_REPEATS_REGION"/>
    <property type="match status" value="2"/>
</dbReference>
<dbReference type="Gene3D" id="1.20.1280.50">
    <property type="match status" value="1"/>
</dbReference>
<name>A0A3G5ABD4_9VIRU</name>
<dbReference type="Pfam" id="PF00400">
    <property type="entry name" value="WD40"/>
    <property type="match status" value="2"/>
</dbReference>